<keyword evidence="4" id="KW-0677">Repeat</keyword>
<dbReference type="InterPro" id="IPR003599">
    <property type="entry name" value="Ig_sub"/>
</dbReference>
<keyword evidence="3" id="KW-0732">Signal</keyword>
<evidence type="ECO:0000256" key="3">
    <source>
        <dbReference type="ARBA" id="ARBA00022729"/>
    </source>
</evidence>
<dbReference type="GO" id="GO:0008046">
    <property type="term" value="F:axon guidance receptor activity"/>
    <property type="evidence" value="ECO:0007669"/>
    <property type="project" value="TreeGrafter"/>
</dbReference>
<comment type="subcellular location">
    <subcellularLocation>
        <location evidence="1">Membrane</location>
        <topology evidence="1">Single-pass membrane protein</topology>
    </subcellularLocation>
</comment>
<dbReference type="CDD" id="cd00096">
    <property type="entry name" value="Ig"/>
    <property type="match status" value="1"/>
</dbReference>
<dbReference type="Proteomes" id="UP000735302">
    <property type="component" value="Unassembled WGS sequence"/>
</dbReference>
<gene>
    <name evidence="11" type="ORF">PoB_005203300</name>
</gene>
<dbReference type="Gene3D" id="2.60.40.10">
    <property type="entry name" value="Immunoglobulins"/>
    <property type="match status" value="1"/>
</dbReference>
<dbReference type="GO" id="GO:0005886">
    <property type="term" value="C:plasma membrane"/>
    <property type="evidence" value="ECO:0007669"/>
    <property type="project" value="TreeGrafter"/>
</dbReference>
<feature type="domain" description="Ig-like" evidence="10">
    <location>
        <begin position="32"/>
        <end position="122"/>
    </location>
</feature>
<evidence type="ECO:0000256" key="5">
    <source>
        <dbReference type="ARBA" id="ARBA00022889"/>
    </source>
</evidence>
<dbReference type="GO" id="GO:0043025">
    <property type="term" value="C:neuronal cell body"/>
    <property type="evidence" value="ECO:0007669"/>
    <property type="project" value="TreeGrafter"/>
</dbReference>
<comment type="caution">
    <text evidence="11">The sequence shown here is derived from an EMBL/GenBank/DDBJ whole genome shotgun (WGS) entry which is preliminary data.</text>
</comment>
<evidence type="ECO:0000256" key="1">
    <source>
        <dbReference type="ARBA" id="ARBA00004167"/>
    </source>
</evidence>
<dbReference type="InterPro" id="IPR036179">
    <property type="entry name" value="Ig-like_dom_sf"/>
</dbReference>
<evidence type="ECO:0000256" key="7">
    <source>
        <dbReference type="ARBA" id="ARBA00023136"/>
    </source>
</evidence>
<dbReference type="SUPFAM" id="SSF48726">
    <property type="entry name" value="Immunoglobulin"/>
    <property type="match status" value="1"/>
</dbReference>
<evidence type="ECO:0000256" key="9">
    <source>
        <dbReference type="ARBA" id="ARBA00023319"/>
    </source>
</evidence>
<dbReference type="InterPro" id="IPR013098">
    <property type="entry name" value="Ig_I-set"/>
</dbReference>
<organism evidence="11 12">
    <name type="scientific">Plakobranchus ocellatus</name>
    <dbReference type="NCBI Taxonomy" id="259542"/>
    <lineage>
        <taxon>Eukaryota</taxon>
        <taxon>Metazoa</taxon>
        <taxon>Spiralia</taxon>
        <taxon>Lophotrochozoa</taxon>
        <taxon>Mollusca</taxon>
        <taxon>Gastropoda</taxon>
        <taxon>Heterobranchia</taxon>
        <taxon>Euthyneura</taxon>
        <taxon>Panpulmonata</taxon>
        <taxon>Sacoglossa</taxon>
        <taxon>Placobranchoidea</taxon>
        <taxon>Plakobranchidae</taxon>
        <taxon>Plakobranchus</taxon>
    </lineage>
</organism>
<evidence type="ECO:0000313" key="11">
    <source>
        <dbReference type="EMBL" id="GFO25528.1"/>
    </source>
</evidence>
<reference evidence="11 12" key="1">
    <citation type="journal article" date="2021" name="Elife">
        <title>Chloroplast acquisition without the gene transfer in kleptoplastic sea slugs, Plakobranchus ocellatus.</title>
        <authorList>
            <person name="Maeda T."/>
            <person name="Takahashi S."/>
            <person name="Yoshida T."/>
            <person name="Shimamura S."/>
            <person name="Takaki Y."/>
            <person name="Nagai Y."/>
            <person name="Toyoda A."/>
            <person name="Suzuki Y."/>
            <person name="Arimoto A."/>
            <person name="Ishii H."/>
            <person name="Satoh N."/>
            <person name="Nishiyama T."/>
            <person name="Hasebe M."/>
            <person name="Maruyama T."/>
            <person name="Minagawa J."/>
            <person name="Obokata J."/>
            <person name="Shigenobu S."/>
        </authorList>
    </citation>
    <scope>NUCLEOTIDE SEQUENCE [LARGE SCALE GENOMIC DNA]</scope>
</reference>
<keyword evidence="6" id="KW-1133">Transmembrane helix</keyword>
<dbReference type="InterPro" id="IPR050958">
    <property type="entry name" value="Cell_Adh-Cytoskel_Orgn"/>
</dbReference>
<keyword evidence="9" id="KW-0393">Immunoglobulin domain</keyword>
<dbReference type="SMART" id="SM00408">
    <property type="entry name" value="IGc2"/>
    <property type="match status" value="1"/>
</dbReference>
<evidence type="ECO:0000259" key="10">
    <source>
        <dbReference type="PROSITE" id="PS50835"/>
    </source>
</evidence>
<keyword evidence="8" id="KW-1015">Disulfide bond</keyword>
<evidence type="ECO:0000313" key="12">
    <source>
        <dbReference type="Proteomes" id="UP000735302"/>
    </source>
</evidence>
<evidence type="ECO:0000256" key="6">
    <source>
        <dbReference type="ARBA" id="ARBA00022989"/>
    </source>
</evidence>
<feature type="non-terminal residue" evidence="11">
    <location>
        <position position="145"/>
    </location>
</feature>
<dbReference type="PANTHER" id="PTHR45080:SF8">
    <property type="entry name" value="IG-LIKE DOMAIN-CONTAINING PROTEIN"/>
    <property type="match status" value="1"/>
</dbReference>
<evidence type="ECO:0000256" key="4">
    <source>
        <dbReference type="ARBA" id="ARBA00022737"/>
    </source>
</evidence>
<dbReference type="InterPro" id="IPR003598">
    <property type="entry name" value="Ig_sub2"/>
</dbReference>
<dbReference type="GO" id="GO:0030424">
    <property type="term" value="C:axon"/>
    <property type="evidence" value="ECO:0007669"/>
    <property type="project" value="TreeGrafter"/>
</dbReference>
<dbReference type="FunFam" id="2.60.40.10:FF:000017">
    <property type="entry name" value="Down syndrome cell adhesion molecule b"/>
    <property type="match status" value="1"/>
</dbReference>
<dbReference type="PANTHER" id="PTHR45080">
    <property type="entry name" value="CONTACTIN 5"/>
    <property type="match status" value="1"/>
</dbReference>
<protein>
    <submittedName>
        <fullName evidence="11">Pro-neuregulin-2, membrane-bound isoform</fullName>
    </submittedName>
</protein>
<dbReference type="AlphaFoldDB" id="A0AAV4C3G1"/>
<evidence type="ECO:0000256" key="8">
    <source>
        <dbReference type="ARBA" id="ARBA00023157"/>
    </source>
</evidence>
<name>A0AAV4C3G1_9GAST</name>
<evidence type="ECO:0000256" key="2">
    <source>
        <dbReference type="ARBA" id="ARBA00022692"/>
    </source>
</evidence>
<proteinExistence type="predicted"/>
<dbReference type="InterPro" id="IPR013783">
    <property type="entry name" value="Ig-like_fold"/>
</dbReference>
<dbReference type="EMBL" id="BLXT01005762">
    <property type="protein sequence ID" value="GFO25528.1"/>
    <property type="molecule type" value="Genomic_DNA"/>
</dbReference>
<dbReference type="InterPro" id="IPR007110">
    <property type="entry name" value="Ig-like_dom"/>
</dbReference>
<dbReference type="GO" id="GO:0050808">
    <property type="term" value="P:synapse organization"/>
    <property type="evidence" value="ECO:0007669"/>
    <property type="project" value="TreeGrafter"/>
</dbReference>
<keyword evidence="2" id="KW-0812">Transmembrane</keyword>
<dbReference type="Pfam" id="PF07679">
    <property type="entry name" value="I-set"/>
    <property type="match status" value="1"/>
</dbReference>
<dbReference type="GO" id="GO:0007156">
    <property type="term" value="P:homophilic cell adhesion via plasma membrane adhesion molecules"/>
    <property type="evidence" value="ECO:0007669"/>
    <property type="project" value="TreeGrafter"/>
</dbReference>
<keyword evidence="7" id="KW-0472">Membrane</keyword>
<dbReference type="SMART" id="SM00409">
    <property type="entry name" value="IG"/>
    <property type="match status" value="1"/>
</dbReference>
<keyword evidence="5" id="KW-0130">Cell adhesion</keyword>
<sequence length="145" mass="16207">MKRSTLLRRAKAFPALFSRGVRCDLWCCTQSPQIRKLDSQGAEDGAVKAQQRVILKCNAKGNPNPVFKWLKDGDEVKARKGLKIRIGKRSSRLVIRNATVGDEGIYTCVAMNAVGEDRKNIELKVRSLKHKGMNLKQAHSMTATK</sequence>
<dbReference type="PROSITE" id="PS50835">
    <property type="entry name" value="IG_LIKE"/>
    <property type="match status" value="1"/>
</dbReference>
<accession>A0AAV4C3G1</accession>
<keyword evidence="12" id="KW-1185">Reference proteome</keyword>